<dbReference type="Pfam" id="PF01381">
    <property type="entry name" value="HTH_3"/>
    <property type="match status" value="1"/>
</dbReference>
<dbReference type="Gene3D" id="1.10.260.40">
    <property type="entry name" value="lambda repressor-like DNA-binding domains"/>
    <property type="match status" value="1"/>
</dbReference>
<dbReference type="InterPro" id="IPR019734">
    <property type="entry name" value="TPR_rpt"/>
</dbReference>
<dbReference type="EMBL" id="JAJNBZ010000023">
    <property type="protein sequence ID" value="MCE5171997.1"/>
    <property type="molecule type" value="Genomic_DNA"/>
</dbReference>
<dbReference type="InterPro" id="IPR001387">
    <property type="entry name" value="Cro/C1-type_HTH"/>
</dbReference>
<evidence type="ECO:0000256" key="1">
    <source>
        <dbReference type="PROSITE-ProRule" id="PRU00339"/>
    </source>
</evidence>
<evidence type="ECO:0000313" key="4">
    <source>
        <dbReference type="Proteomes" id="UP001199916"/>
    </source>
</evidence>
<dbReference type="SUPFAM" id="SSF47413">
    <property type="entry name" value="lambda repressor-like DNA-binding domains"/>
    <property type="match status" value="1"/>
</dbReference>
<dbReference type="SMART" id="SM00530">
    <property type="entry name" value="HTH_XRE"/>
    <property type="match status" value="1"/>
</dbReference>
<dbReference type="PROSITE" id="PS50005">
    <property type="entry name" value="TPR"/>
    <property type="match status" value="1"/>
</dbReference>
<dbReference type="RefSeq" id="WP_019421765.1">
    <property type="nucleotide sequence ID" value="NZ_JAJNBZ010000023.1"/>
</dbReference>
<proteinExistence type="predicted"/>
<evidence type="ECO:0000313" key="3">
    <source>
        <dbReference type="EMBL" id="MCE5171997.1"/>
    </source>
</evidence>
<dbReference type="PROSITE" id="PS50943">
    <property type="entry name" value="HTH_CROC1"/>
    <property type="match status" value="1"/>
</dbReference>
<feature type="domain" description="HTH cro/C1-type" evidence="2">
    <location>
        <begin position="15"/>
        <end position="70"/>
    </location>
</feature>
<sequence>MKAESLQFTTIGEFIRTCRQEANLTLVQLEAMTGVAKGITSKIENGETKRPEFKTMHALLSVFDIAYPNIVELYLSVEQRADVLMSILKESITSAPSLSTKIAAQFLRDEKKDSIGLVDELYKFTGSIEDAPTVRLSLYKLIIKYARTHGIQTYFAKALLQEYLIERDDFGKMQTTYYTGKNITHYVQFLSLEEQITLYYKLGAHSYHLKEYKEAIEYCNQVLILDTTDSAIKAHSISFISFSHYFLNNYDMAERYLQQYCTFQFPFVQENADFMTAKLNGKKGHVDLAINQLEQCLEKSAHKVNIIYDLFDLYLQQNNLSAVEKLFQWEYDFIENSSNPCLITEYAHYYKKKSEYFKLAGIHEQSVDCLLKSITMFVNVDRHKNAYECIEVLFDTIHENSDIINNMQYLHKVKSMFNHLSGSKLKIGEMI</sequence>
<gene>
    <name evidence="3" type="ORF">LQV63_22195</name>
</gene>
<dbReference type="SUPFAM" id="SSF48452">
    <property type="entry name" value="TPR-like"/>
    <property type="match status" value="1"/>
</dbReference>
<evidence type="ECO:0000259" key="2">
    <source>
        <dbReference type="PROSITE" id="PS50943"/>
    </source>
</evidence>
<dbReference type="Proteomes" id="UP001199916">
    <property type="component" value="Unassembled WGS sequence"/>
</dbReference>
<protein>
    <submittedName>
        <fullName evidence="3">Helix-turn-helix transcriptional regulator</fullName>
    </submittedName>
</protein>
<comment type="caution">
    <text evidence="3">The sequence shown here is derived from an EMBL/GenBank/DDBJ whole genome shotgun (WGS) entry which is preliminary data.</text>
</comment>
<reference evidence="3 4" key="1">
    <citation type="submission" date="2021-11" db="EMBL/GenBank/DDBJ databases">
        <title>Draft genome sequence of Paenibacillus profundus YoMME, a new Gram-positive bacteria with exoelectrogenic properties.</title>
        <authorList>
            <person name="Hubenova Y."/>
            <person name="Hubenova E."/>
            <person name="Manasiev Y."/>
            <person name="Peykov S."/>
            <person name="Mitov M."/>
        </authorList>
    </citation>
    <scope>NUCLEOTIDE SEQUENCE [LARGE SCALE GENOMIC DNA]</scope>
    <source>
        <strain evidence="3 4">YoMME</strain>
    </source>
</reference>
<accession>A0ABS8YNV5</accession>
<name>A0ABS8YNV5_9BACL</name>
<keyword evidence="1" id="KW-0802">TPR repeat</keyword>
<dbReference type="CDD" id="cd00093">
    <property type="entry name" value="HTH_XRE"/>
    <property type="match status" value="1"/>
</dbReference>
<feature type="repeat" description="TPR" evidence="1">
    <location>
        <begin position="196"/>
        <end position="229"/>
    </location>
</feature>
<dbReference type="Gene3D" id="1.25.40.10">
    <property type="entry name" value="Tetratricopeptide repeat domain"/>
    <property type="match status" value="1"/>
</dbReference>
<dbReference type="InterPro" id="IPR010982">
    <property type="entry name" value="Lambda_DNA-bd_dom_sf"/>
</dbReference>
<dbReference type="SMART" id="SM00028">
    <property type="entry name" value="TPR"/>
    <property type="match status" value="2"/>
</dbReference>
<keyword evidence="4" id="KW-1185">Reference proteome</keyword>
<organism evidence="3 4">
    <name type="scientific">Paenibacillus profundus</name>
    <dbReference type="NCBI Taxonomy" id="1173085"/>
    <lineage>
        <taxon>Bacteria</taxon>
        <taxon>Bacillati</taxon>
        <taxon>Bacillota</taxon>
        <taxon>Bacilli</taxon>
        <taxon>Bacillales</taxon>
        <taxon>Paenibacillaceae</taxon>
        <taxon>Paenibacillus</taxon>
    </lineage>
</organism>
<dbReference type="InterPro" id="IPR011990">
    <property type="entry name" value="TPR-like_helical_dom_sf"/>
</dbReference>